<feature type="transmembrane region" description="Helical" evidence="1">
    <location>
        <begin position="91"/>
        <end position="114"/>
    </location>
</feature>
<keyword evidence="3" id="KW-1185">Reference proteome</keyword>
<name>A0A8X7YX71_POPTO</name>
<sequence>MSKNMAMLLNKSSKMGSPLLHEFKRQASSSFKEKIKTARLALTDVTPTELTKRSEMENFGIRIHAAWVLFHGLPSRLMISGELWTLYTRGLYFVYWDSINLFVLLLSFETYIMLKDLSSFLAANSG</sequence>
<dbReference type="EMBL" id="JAAWWB010000020">
    <property type="protein sequence ID" value="KAG6758341.1"/>
    <property type="molecule type" value="Genomic_DNA"/>
</dbReference>
<dbReference type="Proteomes" id="UP000886885">
    <property type="component" value="Chromosome 10D"/>
</dbReference>
<keyword evidence="1" id="KW-1133">Transmembrane helix</keyword>
<accession>A0A8X7YX71</accession>
<dbReference type="AlphaFoldDB" id="A0A8X7YX71"/>
<dbReference type="OrthoDB" id="858573at2759"/>
<gene>
    <name evidence="2" type="ORF">POTOM_038684</name>
</gene>
<protein>
    <submittedName>
        <fullName evidence="2">Uncharacterized protein</fullName>
    </submittedName>
</protein>
<proteinExistence type="predicted"/>
<comment type="caution">
    <text evidence="2">The sequence shown here is derived from an EMBL/GenBank/DDBJ whole genome shotgun (WGS) entry which is preliminary data.</text>
</comment>
<evidence type="ECO:0000313" key="3">
    <source>
        <dbReference type="Proteomes" id="UP000886885"/>
    </source>
</evidence>
<organism evidence="2 3">
    <name type="scientific">Populus tomentosa</name>
    <name type="common">Chinese white poplar</name>
    <dbReference type="NCBI Taxonomy" id="118781"/>
    <lineage>
        <taxon>Eukaryota</taxon>
        <taxon>Viridiplantae</taxon>
        <taxon>Streptophyta</taxon>
        <taxon>Embryophyta</taxon>
        <taxon>Tracheophyta</taxon>
        <taxon>Spermatophyta</taxon>
        <taxon>Magnoliopsida</taxon>
        <taxon>eudicotyledons</taxon>
        <taxon>Gunneridae</taxon>
        <taxon>Pentapetalae</taxon>
        <taxon>rosids</taxon>
        <taxon>fabids</taxon>
        <taxon>Malpighiales</taxon>
        <taxon>Salicaceae</taxon>
        <taxon>Saliceae</taxon>
        <taxon>Populus</taxon>
    </lineage>
</organism>
<reference evidence="2" key="1">
    <citation type="journal article" date="2020" name="bioRxiv">
        <title>Hybrid origin of Populus tomentosa Carr. identified through genome sequencing and phylogenomic analysis.</title>
        <authorList>
            <person name="An X."/>
            <person name="Gao K."/>
            <person name="Chen Z."/>
            <person name="Li J."/>
            <person name="Yang X."/>
            <person name="Yang X."/>
            <person name="Zhou J."/>
            <person name="Guo T."/>
            <person name="Zhao T."/>
            <person name="Huang S."/>
            <person name="Miao D."/>
            <person name="Khan W.U."/>
            <person name="Rao P."/>
            <person name="Ye M."/>
            <person name="Lei B."/>
            <person name="Liao W."/>
            <person name="Wang J."/>
            <person name="Ji L."/>
            <person name="Li Y."/>
            <person name="Guo B."/>
            <person name="Mustafa N.S."/>
            <person name="Li S."/>
            <person name="Yun Q."/>
            <person name="Keller S.R."/>
            <person name="Mao J."/>
            <person name="Zhang R."/>
            <person name="Strauss S.H."/>
        </authorList>
    </citation>
    <scope>NUCLEOTIDE SEQUENCE</scope>
    <source>
        <strain evidence="2">GM15</strain>
        <tissue evidence="2">Leaf</tissue>
    </source>
</reference>
<evidence type="ECO:0000313" key="2">
    <source>
        <dbReference type="EMBL" id="KAG6758341.1"/>
    </source>
</evidence>
<evidence type="ECO:0000256" key="1">
    <source>
        <dbReference type="SAM" id="Phobius"/>
    </source>
</evidence>
<keyword evidence="1" id="KW-0812">Transmembrane</keyword>
<keyword evidence="1" id="KW-0472">Membrane</keyword>